<gene>
    <name evidence="6" type="ORF">BOTBODRAFT_165773</name>
</gene>
<dbReference type="InterPro" id="IPR001765">
    <property type="entry name" value="Carbonic_anhydrase"/>
</dbReference>
<organism evidence="6 7">
    <name type="scientific">Botryobasidium botryosum (strain FD-172 SS1)</name>
    <dbReference type="NCBI Taxonomy" id="930990"/>
    <lineage>
        <taxon>Eukaryota</taxon>
        <taxon>Fungi</taxon>
        <taxon>Dikarya</taxon>
        <taxon>Basidiomycota</taxon>
        <taxon>Agaricomycotina</taxon>
        <taxon>Agaricomycetes</taxon>
        <taxon>Cantharellales</taxon>
        <taxon>Botryobasidiaceae</taxon>
        <taxon>Botryobasidium</taxon>
    </lineage>
</organism>
<evidence type="ECO:0000256" key="3">
    <source>
        <dbReference type="ARBA" id="ARBA00022833"/>
    </source>
</evidence>
<dbReference type="GO" id="GO:0008270">
    <property type="term" value="F:zinc ion binding"/>
    <property type="evidence" value="ECO:0007669"/>
    <property type="project" value="UniProtKB-UniRule"/>
</dbReference>
<proteinExistence type="inferred from homology"/>
<evidence type="ECO:0000256" key="5">
    <source>
        <dbReference type="RuleBase" id="RU003956"/>
    </source>
</evidence>
<name>A0A067M1D0_BOTB1</name>
<keyword evidence="5" id="KW-0456">Lyase</keyword>
<dbReference type="PANTHER" id="PTHR43175">
    <property type="entry name" value="CARBONIC ANHYDRASE"/>
    <property type="match status" value="1"/>
</dbReference>
<accession>A0A067M1D0</accession>
<feature type="binding site" evidence="4">
    <location>
        <position position="38"/>
    </location>
    <ligand>
        <name>Zn(2+)</name>
        <dbReference type="ChEBI" id="CHEBI:29105"/>
    </ligand>
</feature>
<evidence type="ECO:0000313" key="6">
    <source>
        <dbReference type="EMBL" id="KDQ08515.1"/>
    </source>
</evidence>
<comment type="function">
    <text evidence="5">Reversible hydration of carbon dioxide.</text>
</comment>
<dbReference type="EC" id="4.2.1.1" evidence="5"/>
<dbReference type="InterPro" id="IPR036874">
    <property type="entry name" value="Carbonic_anhydrase_sf"/>
</dbReference>
<dbReference type="Gene3D" id="3.40.1050.10">
    <property type="entry name" value="Carbonic anhydrase"/>
    <property type="match status" value="1"/>
</dbReference>
<dbReference type="Proteomes" id="UP000027195">
    <property type="component" value="Unassembled WGS sequence"/>
</dbReference>
<feature type="binding site" evidence="4">
    <location>
        <position position="40"/>
    </location>
    <ligand>
        <name>Zn(2+)</name>
        <dbReference type="ChEBI" id="CHEBI:29105"/>
    </ligand>
</feature>
<keyword evidence="3 4" id="KW-0862">Zinc</keyword>
<dbReference type="CDD" id="cd03379">
    <property type="entry name" value="beta_CA_cladeD"/>
    <property type="match status" value="1"/>
</dbReference>
<keyword evidence="2 4" id="KW-0479">Metal-binding</keyword>
<protein>
    <recommendedName>
        <fullName evidence="5">Carbonic anhydrase</fullName>
        <ecNumber evidence="5">4.2.1.1</ecNumber>
    </recommendedName>
    <alternativeName>
        <fullName evidence="5">Carbonate dehydratase</fullName>
    </alternativeName>
</protein>
<dbReference type="InParanoid" id="A0A067M1D0"/>
<dbReference type="STRING" id="930990.A0A067M1D0"/>
<dbReference type="SMART" id="SM00947">
    <property type="entry name" value="Pro_CA"/>
    <property type="match status" value="1"/>
</dbReference>
<comment type="cofactor">
    <cofactor evidence="4">
        <name>Zn(2+)</name>
        <dbReference type="ChEBI" id="CHEBI:29105"/>
    </cofactor>
    <text evidence="4">Binds 1 zinc ion per subunit.</text>
</comment>
<feature type="binding site" evidence="4">
    <location>
        <position position="90"/>
    </location>
    <ligand>
        <name>Zn(2+)</name>
        <dbReference type="ChEBI" id="CHEBI:29105"/>
    </ligand>
</feature>
<evidence type="ECO:0000256" key="1">
    <source>
        <dbReference type="ARBA" id="ARBA00006217"/>
    </source>
</evidence>
<evidence type="ECO:0000313" key="7">
    <source>
        <dbReference type="Proteomes" id="UP000027195"/>
    </source>
</evidence>
<reference evidence="7" key="1">
    <citation type="journal article" date="2014" name="Proc. Natl. Acad. Sci. U.S.A.">
        <title>Extensive sampling of basidiomycete genomes demonstrates inadequacy of the white-rot/brown-rot paradigm for wood decay fungi.</title>
        <authorList>
            <person name="Riley R."/>
            <person name="Salamov A.A."/>
            <person name="Brown D.W."/>
            <person name="Nagy L.G."/>
            <person name="Floudas D."/>
            <person name="Held B.W."/>
            <person name="Levasseur A."/>
            <person name="Lombard V."/>
            <person name="Morin E."/>
            <person name="Otillar R."/>
            <person name="Lindquist E.A."/>
            <person name="Sun H."/>
            <person name="LaButti K.M."/>
            <person name="Schmutz J."/>
            <person name="Jabbour D."/>
            <person name="Luo H."/>
            <person name="Baker S.E."/>
            <person name="Pisabarro A.G."/>
            <person name="Walton J.D."/>
            <person name="Blanchette R.A."/>
            <person name="Henrissat B."/>
            <person name="Martin F."/>
            <person name="Cullen D."/>
            <person name="Hibbett D.S."/>
            <person name="Grigoriev I.V."/>
        </authorList>
    </citation>
    <scope>NUCLEOTIDE SEQUENCE [LARGE SCALE GENOMIC DNA]</scope>
    <source>
        <strain evidence="7">FD-172 SS1</strain>
    </source>
</reference>
<feature type="binding site" evidence="4">
    <location>
        <position position="93"/>
    </location>
    <ligand>
        <name>Zn(2+)</name>
        <dbReference type="ChEBI" id="CHEBI:29105"/>
    </ligand>
</feature>
<dbReference type="AlphaFoldDB" id="A0A067M1D0"/>
<evidence type="ECO:0000256" key="2">
    <source>
        <dbReference type="ARBA" id="ARBA00022723"/>
    </source>
</evidence>
<dbReference type="OrthoDB" id="10248475at2759"/>
<comment type="catalytic activity">
    <reaction evidence="5">
        <text>hydrogencarbonate + H(+) = CO2 + H2O</text>
        <dbReference type="Rhea" id="RHEA:10748"/>
        <dbReference type="ChEBI" id="CHEBI:15377"/>
        <dbReference type="ChEBI" id="CHEBI:15378"/>
        <dbReference type="ChEBI" id="CHEBI:16526"/>
        <dbReference type="ChEBI" id="CHEBI:17544"/>
        <dbReference type="EC" id="4.2.1.1"/>
    </reaction>
</comment>
<sequence>MSSVADQLPSANDTYVANFGEKGSLALPPSKKVAIVTCMDARIDPAAALGLPEGSAHIIRNAGGRAADALRSLIISQQLLGTREVLVVHHTDCGMLTFTDAEIRDKLNHPDANHIAFLPFTDLERSVHEDVDYIKRSVLLVPRFKITGWIYDVKTGKVEQVV</sequence>
<keyword evidence="7" id="KW-1185">Reference proteome</keyword>
<dbReference type="GO" id="GO:0004089">
    <property type="term" value="F:carbonate dehydratase activity"/>
    <property type="evidence" value="ECO:0007669"/>
    <property type="project" value="UniProtKB-UniRule"/>
</dbReference>
<dbReference type="Pfam" id="PF00484">
    <property type="entry name" value="Pro_CA"/>
    <property type="match status" value="1"/>
</dbReference>
<comment type="similarity">
    <text evidence="1 5">Belongs to the beta-class carbonic anhydrase family.</text>
</comment>
<dbReference type="HOGENOM" id="CLU_084253_1_1_1"/>
<dbReference type="EMBL" id="KL198089">
    <property type="protein sequence ID" value="KDQ08515.1"/>
    <property type="molecule type" value="Genomic_DNA"/>
</dbReference>
<dbReference type="SUPFAM" id="SSF53056">
    <property type="entry name" value="beta-carbonic anhydrase, cab"/>
    <property type="match status" value="1"/>
</dbReference>
<evidence type="ECO:0000256" key="4">
    <source>
        <dbReference type="PIRSR" id="PIRSR601765-1"/>
    </source>
</evidence>
<dbReference type="PANTHER" id="PTHR43175:SF3">
    <property type="entry name" value="CARBON DISULFIDE HYDROLASE"/>
    <property type="match status" value="1"/>
</dbReference>